<dbReference type="Proteomes" id="UP000722989">
    <property type="component" value="Unassembled WGS sequence"/>
</dbReference>
<name>A0ABX0Y9F7_9ACTN</name>
<comment type="caution">
    <text evidence="1">The sequence shown here is derived from an EMBL/GenBank/DDBJ whole genome shotgun (WGS) entry which is preliminary data.</text>
</comment>
<dbReference type="EMBL" id="JAATVY010000043">
    <property type="protein sequence ID" value="NJC74045.1"/>
    <property type="molecule type" value="Genomic_DNA"/>
</dbReference>
<keyword evidence="2" id="KW-1185">Reference proteome</keyword>
<reference evidence="1 2" key="1">
    <citation type="submission" date="2020-03" db="EMBL/GenBank/DDBJ databases">
        <title>WGS of the type strain of Planosporangium spp.</title>
        <authorList>
            <person name="Thawai C."/>
        </authorList>
    </citation>
    <scope>NUCLEOTIDE SEQUENCE [LARGE SCALE GENOMIC DNA]</scope>
    <source>
        <strain evidence="1 2">TBRC 5610</strain>
    </source>
</reference>
<proteinExistence type="predicted"/>
<organism evidence="1 2">
    <name type="scientific">Planosporangium thailandense</name>
    <dbReference type="NCBI Taxonomy" id="765197"/>
    <lineage>
        <taxon>Bacteria</taxon>
        <taxon>Bacillati</taxon>
        <taxon>Actinomycetota</taxon>
        <taxon>Actinomycetes</taxon>
        <taxon>Micromonosporales</taxon>
        <taxon>Micromonosporaceae</taxon>
        <taxon>Planosporangium</taxon>
    </lineage>
</organism>
<sequence length="170" mass="18942">MRALDVDARRYAWCRGRAVWWLGLPIAALLEDMKGAVTEGQDGLVHRNARMIGQSCAVVLNLVLHHARPVPALRVQTPWALERVGGHPLGRECERLVRAGWEVPAQSLVERCERLVAEVRALVGDVPDPLVPEGYFPSLAAAREWLKLAELVGEEGFLPKEWTQEEGRNA</sequence>
<gene>
    <name evidence="1" type="ORF">HC031_30670</name>
</gene>
<accession>A0ABX0Y9F7</accession>
<protein>
    <submittedName>
        <fullName evidence="1">Uncharacterized protein</fullName>
    </submittedName>
</protein>
<evidence type="ECO:0000313" key="2">
    <source>
        <dbReference type="Proteomes" id="UP000722989"/>
    </source>
</evidence>
<dbReference type="RefSeq" id="WP_167928949.1">
    <property type="nucleotide sequence ID" value="NZ_JAATVY010000043.1"/>
</dbReference>
<evidence type="ECO:0000313" key="1">
    <source>
        <dbReference type="EMBL" id="NJC74045.1"/>
    </source>
</evidence>